<dbReference type="AlphaFoldDB" id="A0A3Q3IDL3"/>
<evidence type="ECO:0000313" key="1">
    <source>
        <dbReference type="Ensembl" id="ENSMALP00000002063.1"/>
    </source>
</evidence>
<sequence length="99" mass="11586">FMKHHYRCSVILCSFVADKNRRILIASLKNALRLLLKIWTRGLLFPECQPREGASQEQKAVLASYRNSFKYTSMSSLHMSFWRHAQGCFLTFWCPGQDI</sequence>
<proteinExistence type="predicted"/>
<reference evidence="1" key="1">
    <citation type="submission" date="2025-08" db="UniProtKB">
        <authorList>
            <consortium name="Ensembl"/>
        </authorList>
    </citation>
    <scope>IDENTIFICATION</scope>
</reference>
<keyword evidence="2" id="KW-1185">Reference proteome</keyword>
<accession>A0A3Q3IDL3</accession>
<evidence type="ECO:0000313" key="2">
    <source>
        <dbReference type="Proteomes" id="UP000261600"/>
    </source>
</evidence>
<name>A0A3Q3IDL3_MONAL</name>
<organism evidence="1 2">
    <name type="scientific">Monopterus albus</name>
    <name type="common">Swamp eel</name>
    <dbReference type="NCBI Taxonomy" id="43700"/>
    <lineage>
        <taxon>Eukaryota</taxon>
        <taxon>Metazoa</taxon>
        <taxon>Chordata</taxon>
        <taxon>Craniata</taxon>
        <taxon>Vertebrata</taxon>
        <taxon>Euteleostomi</taxon>
        <taxon>Actinopterygii</taxon>
        <taxon>Neopterygii</taxon>
        <taxon>Teleostei</taxon>
        <taxon>Neoteleostei</taxon>
        <taxon>Acanthomorphata</taxon>
        <taxon>Anabantaria</taxon>
        <taxon>Synbranchiformes</taxon>
        <taxon>Synbranchidae</taxon>
        <taxon>Monopterus</taxon>
    </lineage>
</organism>
<reference evidence="1" key="2">
    <citation type="submission" date="2025-09" db="UniProtKB">
        <authorList>
            <consortium name="Ensembl"/>
        </authorList>
    </citation>
    <scope>IDENTIFICATION</scope>
</reference>
<dbReference type="Proteomes" id="UP000261600">
    <property type="component" value="Unplaced"/>
</dbReference>
<protein>
    <submittedName>
        <fullName evidence="1">Uncharacterized protein</fullName>
    </submittedName>
</protein>
<dbReference type="Ensembl" id="ENSMALT00000002120.1">
    <property type="protein sequence ID" value="ENSMALP00000002063.1"/>
    <property type="gene ID" value="ENSMALG00000001508.1"/>
</dbReference>